<reference evidence="1 2" key="1">
    <citation type="submission" date="2019-01" db="EMBL/GenBank/DDBJ databases">
        <title>Draft genome sequences of three monokaryotic isolates of the white-rot basidiomycete fungus Dichomitus squalens.</title>
        <authorList>
            <consortium name="DOE Joint Genome Institute"/>
            <person name="Lopez S.C."/>
            <person name="Andreopoulos B."/>
            <person name="Pangilinan J."/>
            <person name="Lipzen A."/>
            <person name="Riley R."/>
            <person name="Ahrendt S."/>
            <person name="Ng V."/>
            <person name="Barry K."/>
            <person name="Daum C."/>
            <person name="Grigoriev I.V."/>
            <person name="Hilden K.S."/>
            <person name="Makela M.R."/>
            <person name="de Vries R.P."/>
        </authorList>
    </citation>
    <scope>NUCLEOTIDE SEQUENCE [LARGE SCALE GENOMIC DNA]</scope>
    <source>
        <strain evidence="1 2">CBS 464.89</strain>
    </source>
</reference>
<sequence length="206" mass="22941">MLLLTALRKLCGSRPSCSAFAIFNPIRDAMTPTSSVSRTRFDRNTNKIVEHRYLVPLISQFQSGGLCSRPDASVLAQYLQHECDRRTVSASMVADLQMYEQTRLVARARLFSGIGLLLNSCISAIAHPTVANFGIAVLTFFHALRPSPQRNRARLEAPRVPAFPCPYLARQLIPYDTELLVRSQDSNSELAASWASQSQVDDVYSH</sequence>
<accession>A0A4Q9QCB5</accession>
<dbReference type="AlphaFoldDB" id="A0A4Q9QCB5"/>
<protein>
    <submittedName>
        <fullName evidence="1">Uncharacterized protein</fullName>
    </submittedName>
</protein>
<organism evidence="1 2">
    <name type="scientific">Dichomitus squalens</name>
    <dbReference type="NCBI Taxonomy" id="114155"/>
    <lineage>
        <taxon>Eukaryota</taxon>
        <taxon>Fungi</taxon>
        <taxon>Dikarya</taxon>
        <taxon>Basidiomycota</taxon>
        <taxon>Agaricomycotina</taxon>
        <taxon>Agaricomycetes</taxon>
        <taxon>Polyporales</taxon>
        <taxon>Polyporaceae</taxon>
        <taxon>Dichomitus</taxon>
    </lineage>
</organism>
<evidence type="ECO:0000313" key="2">
    <source>
        <dbReference type="Proteomes" id="UP000292082"/>
    </source>
</evidence>
<dbReference type="Proteomes" id="UP000292082">
    <property type="component" value="Unassembled WGS sequence"/>
</dbReference>
<proteinExistence type="predicted"/>
<dbReference type="EMBL" id="ML145084">
    <property type="protein sequence ID" value="TBU65393.1"/>
    <property type="molecule type" value="Genomic_DNA"/>
</dbReference>
<evidence type="ECO:0000313" key="1">
    <source>
        <dbReference type="EMBL" id="TBU65393.1"/>
    </source>
</evidence>
<keyword evidence="2" id="KW-1185">Reference proteome</keyword>
<gene>
    <name evidence="1" type="ORF">BD310DRAFT_6518</name>
</gene>
<name>A0A4Q9QCB5_9APHY</name>